<dbReference type="EMBL" id="CP036426">
    <property type="protein sequence ID" value="QDV34170.1"/>
    <property type="molecule type" value="Genomic_DNA"/>
</dbReference>
<dbReference type="PANTHER" id="PTHR30486:SF6">
    <property type="entry name" value="TYPE IV PILUS RETRACTATION ATPASE PILT"/>
    <property type="match status" value="1"/>
</dbReference>
<dbReference type="InterPro" id="IPR001482">
    <property type="entry name" value="T2SS/T4SS_dom"/>
</dbReference>
<dbReference type="GO" id="GO:0016887">
    <property type="term" value="F:ATP hydrolysis activity"/>
    <property type="evidence" value="ECO:0007669"/>
    <property type="project" value="InterPro"/>
</dbReference>
<accession>A0A518H006</accession>
<dbReference type="Proteomes" id="UP000317835">
    <property type="component" value="Chromosome"/>
</dbReference>
<evidence type="ECO:0000313" key="4">
    <source>
        <dbReference type="Proteomes" id="UP000317835"/>
    </source>
</evidence>
<dbReference type="RefSeq" id="WP_145268872.1">
    <property type="nucleotide sequence ID" value="NZ_CP036426.1"/>
</dbReference>
<dbReference type="InterPro" id="IPR027417">
    <property type="entry name" value="P-loop_NTPase"/>
</dbReference>
<dbReference type="PANTHER" id="PTHR30486">
    <property type="entry name" value="TWITCHING MOTILITY PROTEIN PILT"/>
    <property type="match status" value="1"/>
</dbReference>
<proteinExistence type="inferred from homology"/>
<dbReference type="KEGG" id="tpla:ElP_20540"/>
<protein>
    <submittedName>
        <fullName evidence="3">Twitching mobility protein</fullName>
    </submittedName>
</protein>
<gene>
    <name evidence="3" type="primary">pilT_2</name>
    <name evidence="3" type="ORF">ElP_20540</name>
</gene>
<dbReference type="Gene3D" id="3.30.450.90">
    <property type="match status" value="1"/>
</dbReference>
<feature type="domain" description="Bacterial type II secretion system protein E" evidence="2">
    <location>
        <begin position="8"/>
        <end position="272"/>
    </location>
</feature>
<evidence type="ECO:0000313" key="3">
    <source>
        <dbReference type="EMBL" id="QDV34170.1"/>
    </source>
</evidence>
<organism evidence="3 4">
    <name type="scientific">Tautonia plasticadhaerens</name>
    <dbReference type="NCBI Taxonomy" id="2527974"/>
    <lineage>
        <taxon>Bacteria</taxon>
        <taxon>Pseudomonadati</taxon>
        <taxon>Planctomycetota</taxon>
        <taxon>Planctomycetia</taxon>
        <taxon>Isosphaerales</taxon>
        <taxon>Isosphaeraceae</taxon>
        <taxon>Tautonia</taxon>
    </lineage>
</organism>
<dbReference type="Pfam" id="PF00437">
    <property type="entry name" value="T2SSE"/>
    <property type="match status" value="1"/>
</dbReference>
<evidence type="ECO:0000256" key="1">
    <source>
        <dbReference type="ARBA" id="ARBA00006611"/>
    </source>
</evidence>
<dbReference type="Gene3D" id="3.40.50.300">
    <property type="entry name" value="P-loop containing nucleotide triphosphate hydrolases"/>
    <property type="match status" value="1"/>
</dbReference>
<comment type="similarity">
    <text evidence="1">Belongs to the GSP E family.</text>
</comment>
<dbReference type="SUPFAM" id="SSF52540">
    <property type="entry name" value="P-loop containing nucleoside triphosphate hydrolases"/>
    <property type="match status" value="1"/>
</dbReference>
<name>A0A518H006_9BACT</name>
<dbReference type="OrthoDB" id="262040at2"/>
<sequence>MNIQDLLKFAANQGASDVHLQGGSPPMLRIGGQLRGVEGAKVPDDQLLAFLRSVAPASLGELDAAIDGGSRFAFAVEGLARFRAALYRNEERPGVCLRVIPTRPGSIESLGLPPVLRELAIARRGLTLIVGASGSGRTTTQAAMVDAVNRSRPAAVVTVESPAEFVHEPDKALFTRVDPGLGADGATRAVDRALELDPDLIVLGELDRTEVALAAVLRAVESGRHVVASMRTSSTIRALEQLLDPVAPERKSAIKARLAAALEAIVALRLATTKEGGRRPVVEVFRGLHQTRELYLANRLDDIARLMAGQQGGMQEFDRQLLAMYRAGQVSGTEALRLATDPEALGAELQAGRRPAA</sequence>
<evidence type="ECO:0000259" key="2">
    <source>
        <dbReference type="Pfam" id="PF00437"/>
    </source>
</evidence>
<reference evidence="3 4" key="1">
    <citation type="submission" date="2019-02" db="EMBL/GenBank/DDBJ databases">
        <title>Deep-cultivation of Planctomycetes and their phenomic and genomic characterization uncovers novel biology.</title>
        <authorList>
            <person name="Wiegand S."/>
            <person name="Jogler M."/>
            <person name="Boedeker C."/>
            <person name="Pinto D."/>
            <person name="Vollmers J."/>
            <person name="Rivas-Marin E."/>
            <person name="Kohn T."/>
            <person name="Peeters S.H."/>
            <person name="Heuer A."/>
            <person name="Rast P."/>
            <person name="Oberbeckmann S."/>
            <person name="Bunk B."/>
            <person name="Jeske O."/>
            <person name="Meyerdierks A."/>
            <person name="Storesund J.E."/>
            <person name="Kallscheuer N."/>
            <person name="Luecker S."/>
            <person name="Lage O.M."/>
            <person name="Pohl T."/>
            <person name="Merkel B.J."/>
            <person name="Hornburger P."/>
            <person name="Mueller R.-W."/>
            <person name="Bruemmer F."/>
            <person name="Labrenz M."/>
            <person name="Spormann A.M."/>
            <person name="Op den Camp H."/>
            <person name="Overmann J."/>
            <person name="Amann R."/>
            <person name="Jetten M.S.M."/>
            <person name="Mascher T."/>
            <person name="Medema M.H."/>
            <person name="Devos D.P."/>
            <person name="Kaster A.-K."/>
            <person name="Ovreas L."/>
            <person name="Rohde M."/>
            <person name="Galperin M.Y."/>
            <person name="Jogler C."/>
        </authorList>
    </citation>
    <scope>NUCLEOTIDE SEQUENCE [LARGE SCALE GENOMIC DNA]</scope>
    <source>
        <strain evidence="3 4">ElP</strain>
    </source>
</reference>
<dbReference type="AlphaFoldDB" id="A0A518H006"/>
<keyword evidence="4" id="KW-1185">Reference proteome</keyword>
<dbReference type="InterPro" id="IPR050921">
    <property type="entry name" value="T4SS_GSP_E_ATPase"/>
</dbReference>